<dbReference type="Proteomes" id="UP000502894">
    <property type="component" value="Chromosome"/>
</dbReference>
<proteinExistence type="predicted"/>
<evidence type="ECO:0000313" key="1">
    <source>
        <dbReference type="EMBL" id="BCA95683.1"/>
    </source>
</evidence>
<keyword evidence="2" id="KW-1185">Reference proteome</keyword>
<reference evidence="1" key="1">
    <citation type="journal article" date="2020" name="Microbiol. Resour. Announc.">
        <title>Complete Genome Sequence of Novel Psychrotolerant Legionella Strain TUM19329, Isolated from Antarctic Lake Sediment.</title>
        <authorList>
            <person name="Shimada S."/>
            <person name="Nakai R."/>
            <person name="Aoki K."/>
            <person name="Shimoeda N."/>
            <person name="Ohno G."/>
            <person name="Miyazaki Y."/>
            <person name="Kudoh S."/>
            <person name="Imura S."/>
            <person name="Watanabe K."/>
            <person name="Ishii Y."/>
            <person name="Tateda K."/>
        </authorList>
    </citation>
    <scope>NUCLEOTIDE SEQUENCE [LARGE SCALE GENOMIC DNA]</scope>
    <source>
        <strain evidence="1">TUM19329</strain>
    </source>
</reference>
<name>A0A6F8T650_9GAMM</name>
<dbReference type="AlphaFoldDB" id="A0A6F8T650"/>
<protein>
    <submittedName>
        <fullName evidence="1">Uncharacterized protein</fullName>
    </submittedName>
</protein>
<evidence type="ECO:0000313" key="2">
    <source>
        <dbReference type="Proteomes" id="UP000502894"/>
    </source>
</evidence>
<organism evidence="1 2">
    <name type="scientific">Legionella antarctica</name>
    <dbReference type="NCBI Taxonomy" id="2708020"/>
    <lineage>
        <taxon>Bacteria</taxon>
        <taxon>Pseudomonadati</taxon>
        <taxon>Pseudomonadota</taxon>
        <taxon>Gammaproteobacteria</taxon>
        <taxon>Legionellales</taxon>
        <taxon>Legionellaceae</taxon>
        <taxon>Legionella</taxon>
    </lineage>
</organism>
<dbReference type="EMBL" id="AP022839">
    <property type="protein sequence ID" value="BCA95683.1"/>
    <property type="molecule type" value="Genomic_DNA"/>
</dbReference>
<accession>A0A6F8T650</accession>
<dbReference type="KEGG" id="lant:TUM19329_20440"/>
<sequence>MVKKRHPIFTKLLKSLKINSSKQNDNLIMAINLALNNESRKSELIDNNINLSFATDSLGAYVKTKCHLRFKEPQES</sequence>
<gene>
    <name evidence="1" type="ORF">TUM19329_20440</name>
</gene>